<dbReference type="Proteomes" id="UP000216057">
    <property type="component" value="Unassembled WGS sequence"/>
</dbReference>
<organism evidence="1 3">
    <name type="scientific">Bifidobacterium eulemuris</name>
    <dbReference type="NCBI Taxonomy" id="1765219"/>
    <lineage>
        <taxon>Bacteria</taxon>
        <taxon>Bacillati</taxon>
        <taxon>Actinomycetota</taxon>
        <taxon>Actinomycetes</taxon>
        <taxon>Bifidobacteriales</taxon>
        <taxon>Bifidobacteriaceae</taxon>
        <taxon>Bifidobacterium</taxon>
    </lineage>
</organism>
<keyword evidence="4" id="KW-1185">Reference proteome</keyword>
<name>A0A261G7H5_9BIFI</name>
<dbReference type="OrthoDB" id="3242635at2"/>
<reference evidence="1 3" key="1">
    <citation type="journal article" date="2017" name="BMC Genomics">
        <title>Comparative genomic and phylogenomic analyses of the Bifidobacteriaceae family.</title>
        <authorList>
            <person name="Lugli G.A."/>
            <person name="Milani C."/>
            <person name="Turroni F."/>
            <person name="Duranti S."/>
            <person name="Mancabelli L."/>
            <person name="Mangifesta M."/>
            <person name="Ferrario C."/>
            <person name="Modesto M."/>
            <person name="Mattarelli P."/>
            <person name="Jiri K."/>
            <person name="van Sinderen D."/>
            <person name="Ventura M."/>
        </authorList>
    </citation>
    <scope>NUCLEOTIDE SEQUENCE [LARGE SCALE GENOMIC DNA]</scope>
    <source>
        <strain evidence="1 3">DSM 100216</strain>
    </source>
</reference>
<dbReference type="KEGG" id="beu:BE0216_11275"/>
<evidence type="ECO:0000313" key="4">
    <source>
        <dbReference type="Proteomes" id="UP000593943"/>
    </source>
</evidence>
<evidence type="ECO:0000313" key="1">
    <source>
        <dbReference type="EMBL" id="OZG67381.1"/>
    </source>
</evidence>
<dbReference type="Proteomes" id="UP000593943">
    <property type="component" value="Chromosome"/>
</dbReference>
<evidence type="ECO:0000313" key="2">
    <source>
        <dbReference type="EMBL" id="QOL32952.1"/>
    </source>
</evidence>
<reference evidence="2 4" key="2">
    <citation type="submission" date="2020-10" db="EMBL/GenBank/DDBJ databases">
        <title>Genome sequencing of Bifidobacterium eulemuris_DSMZ_100216.</title>
        <authorList>
            <person name="Kim J."/>
        </authorList>
    </citation>
    <scope>NUCLEOTIDE SEQUENCE [LARGE SCALE GENOMIC DNA]</scope>
    <source>
        <strain evidence="2 4">DSM 100216</strain>
    </source>
</reference>
<sequence>MSAVSEAGSQRLTLGGLAQRYGLDMEPGFIANVTITSIADDVDSLSPGALFIARTPSAIAALPRAAQAGAYAALLPRSARGRAETEGGELPLLFGSLDERRLGDLASAIAGNPSNSMAVFAVAGDDRSAIEADVAALFDLLHLLGNPVAVISADGSRSMERSLELSYPLGVLDVQRVLSVCAEDGVAAVIIALDAHTIAEAGLESVTMDVLGIERNTGHASVEGLRSRYGFAVDEDMRLTTPTSEARQLSLESAMSSAEGISEPLALAISMVLAAGVRRNNVRSALRVSRELR</sequence>
<dbReference type="EMBL" id="CP062938">
    <property type="protein sequence ID" value="QOL32952.1"/>
    <property type="molecule type" value="Genomic_DNA"/>
</dbReference>
<evidence type="ECO:0000313" key="3">
    <source>
        <dbReference type="Proteomes" id="UP000216057"/>
    </source>
</evidence>
<gene>
    <name evidence="2" type="ORF">BE0216_11275</name>
    <name evidence="1" type="ORF">BEUL_1472</name>
</gene>
<dbReference type="RefSeq" id="WP_094637035.1">
    <property type="nucleotide sequence ID" value="NZ_CP062938.1"/>
</dbReference>
<dbReference type="EMBL" id="MWWZ01000008">
    <property type="protein sequence ID" value="OZG67381.1"/>
    <property type="molecule type" value="Genomic_DNA"/>
</dbReference>
<proteinExistence type="predicted"/>
<dbReference type="AlphaFoldDB" id="A0A261G7H5"/>
<accession>A0A261G7H5</accession>
<protein>
    <submittedName>
        <fullName evidence="1">UDP-N-acetylmuramyl peptide synthase</fullName>
    </submittedName>
</protein>